<keyword evidence="4" id="KW-0808">Transferase</keyword>
<keyword evidence="10" id="KW-0812">Transmembrane</keyword>
<evidence type="ECO:0000256" key="9">
    <source>
        <dbReference type="SAM" id="MobiDB-lite"/>
    </source>
</evidence>
<dbReference type="InterPro" id="IPR011712">
    <property type="entry name" value="Sig_transdc_His_kin_sub3_dim/P"/>
</dbReference>
<evidence type="ECO:0000259" key="11">
    <source>
        <dbReference type="Pfam" id="PF02518"/>
    </source>
</evidence>
<comment type="catalytic activity">
    <reaction evidence="1">
        <text>ATP + protein L-histidine = ADP + protein N-phospho-L-histidine.</text>
        <dbReference type="EC" id="2.7.13.3"/>
    </reaction>
</comment>
<dbReference type="InterPro" id="IPR050482">
    <property type="entry name" value="Sensor_HK_TwoCompSys"/>
</dbReference>
<feature type="domain" description="DUF7134" evidence="13">
    <location>
        <begin position="13"/>
        <end position="155"/>
    </location>
</feature>
<keyword evidence="6 14" id="KW-0418">Kinase</keyword>
<dbReference type="InterPro" id="IPR036890">
    <property type="entry name" value="HATPase_C_sf"/>
</dbReference>
<gene>
    <name evidence="14" type="ORF">RM572_07350</name>
</gene>
<feature type="transmembrane region" description="Helical" evidence="10">
    <location>
        <begin position="61"/>
        <end position="78"/>
    </location>
</feature>
<dbReference type="PANTHER" id="PTHR24421">
    <property type="entry name" value="NITRATE/NITRITE SENSOR PROTEIN NARX-RELATED"/>
    <property type="match status" value="1"/>
</dbReference>
<keyword evidence="8" id="KW-0902">Two-component regulatory system</keyword>
<name>A0ABU2NNP2_9ACTN</name>
<dbReference type="Pfam" id="PF23539">
    <property type="entry name" value="DUF7134"/>
    <property type="match status" value="1"/>
</dbReference>
<dbReference type="Gene3D" id="1.20.5.1930">
    <property type="match status" value="1"/>
</dbReference>
<evidence type="ECO:0000313" key="14">
    <source>
        <dbReference type="EMBL" id="MDT0378594.1"/>
    </source>
</evidence>
<dbReference type="PANTHER" id="PTHR24421:SF10">
    <property type="entry name" value="NITRATE_NITRITE SENSOR PROTEIN NARQ"/>
    <property type="match status" value="1"/>
</dbReference>
<feature type="transmembrane region" description="Helical" evidence="10">
    <location>
        <begin position="135"/>
        <end position="152"/>
    </location>
</feature>
<evidence type="ECO:0000256" key="7">
    <source>
        <dbReference type="ARBA" id="ARBA00022840"/>
    </source>
</evidence>
<dbReference type="SUPFAM" id="SSF55874">
    <property type="entry name" value="ATPase domain of HSP90 chaperone/DNA topoisomerase II/histidine kinase"/>
    <property type="match status" value="1"/>
</dbReference>
<dbReference type="GO" id="GO:0016301">
    <property type="term" value="F:kinase activity"/>
    <property type="evidence" value="ECO:0007669"/>
    <property type="project" value="UniProtKB-KW"/>
</dbReference>
<feature type="domain" description="Histidine kinase/HSP90-like ATPase" evidence="11">
    <location>
        <begin position="304"/>
        <end position="397"/>
    </location>
</feature>
<feature type="transmembrane region" description="Helical" evidence="10">
    <location>
        <begin position="7"/>
        <end position="24"/>
    </location>
</feature>
<evidence type="ECO:0000259" key="13">
    <source>
        <dbReference type="Pfam" id="PF23539"/>
    </source>
</evidence>
<dbReference type="RefSeq" id="WP_311672460.1">
    <property type="nucleotide sequence ID" value="NZ_JAVREQ010000004.1"/>
</dbReference>
<keyword evidence="10" id="KW-1133">Transmembrane helix</keyword>
<dbReference type="Gene3D" id="3.30.565.10">
    <property type="entry name" value="Histidine kinase-like ATPase, C-terminal domain"/>
    <property type="match status" value="1"/>
</dbReference>
<dbReference type="EMBL" id="JAVREQ010000004">
    <property type="protein sequence ID" value="MDT0378594.1"/>
    <property type="molecule type" value="Genomic_DNA"/>
</dbReference>
<organism evidence="14 15">
    <name type="scientific">Streptomyces hazeniae</name>
    <dbReference type="NCBI Taxonomy" id="3075538"/>
    <lineage>
        <taxon>Bacteria</taxon>
        <taxon>Bacillati</taxon>
        <taxon>Actinomycetota</taxon>
        <taxon>Actinomycetes</taxon>
        <taxon>Kitasatosporales</taxon>
        <taxon>Streptomycetaceae</taxon>
        <taxon>Streptomyces</taxon>
    </lineage>
</organism>
<keyword evidence="10" id="KW-0472">Membrane</keyword>
<feature type="compositionally biased region" description="Basic and acidic residues" evidence="9">
    <location>
        <begin position="408"/>
        <end position="421"/>
    </location>
</feature>
<keyword evidence="3" id="KW-0597">Phosphoprotein</keyword>
<keyword evidence="7" id="KW-0067">ATP-binding</keyword>
<evidence type="ECO:0000259" key="12">
    <source>
        <dbReference type="Pfam" id="PF07730"/>
    </source>
</evidence>
<evidence type="ECO:0000256" key="1">
    <source>
        <dbReference type="ARBA" id="ARBA00000085"/>
    </source>
</evidence>
<reference evidence="15" key="1">
    <citation type="submission" date="2023-07" db="EMBL/GenBank/DDBJ databases">
        <title>30 novel species of actinomycetes from the DSMZ collection.</title>
        <authorList>
            <person name="Nouioui I."/>
        </authorList>
    </citation>
    <scope>NUCLEOTIDE SEQUENCE [LARGE SCALE GENOMIC DNA]</scope>
    <source>
        <strain evidence="15">DSM 42041</strain>
    </source>
</reference>
<dbReference type="InterPro" id="IPR055558">
    <property type="entry name" value="DUF7134"/>
</dbReference>
<dbReference type="InterPro" id="IPR003594">
    <property type="entry name" value="HATPase_dom"/>
</dbReference>
<dbReference type="Pfam" id="PF02518">
    <property type="entry name" value="HATPase_c"/>
    <property type="match status" value="1"/>
</dbReference>
<dbReference type="Proteomes" id="UP001183414">
    <property type="component" value="Unassembled WGS sequence"/>
</dbReference>
<sequence length="421" mass="43996">MAPATRRIVLGAAVAAVVVLLLVWDVGRDGVGAESWPRAVLGWVLIAVGCGALWWRRRRPVAVALVTLVCSALYFPFADRDVPLLVAAFAVALFTVAAQGHLVAAVTLAVVTMLAIVLSEVLAEPGQRHVDDTSIFLLAGWFVGLVAAGTAYSTRLAYLREAEQRALAAEREKDVRARQSAAEERLRIARELHDVLGHNISLINVQSAAALHRYAKHGDAAAQDMVPALETVRDTSREALRELRATLGVLRQVDDAVAPTSPAGAGLAGIAELAERTGGAGLRVRAELPGEGAAEGLPPEVGLAAYRIVQESLTNVVRHARAATAEVRVRREGDALLVTVVDDGGGAPPGEEGGAEGSGLGGMAERARALGGELTTGNVTDDAGTVRGFRVAARLPVRGTLARGPAGRGDREGRPGREEST</sequence>
<evidence type="ECO:0000256" key="4">
    <source>
        <dbReference type="ARBA" id="ARBA00022679"/>
    </source>
</evidence>
<feature type="region of interest" description="Disordered" evidence="9">
    <location>
        <begin position="399"/>
        <end position="421"/>
    </location>
</feature>
<feature type="compositionally biased region" description="Gly residues" evidence="9">
    <location>
        <begin position="343"/>
        <end position="362"/>
    </location>
</feature>
<evidence type="ECO:0000256" key="5">
    <source>
        <dbReference type="ARBA" id="ARBA00022741"/>
    </source>
</evidence>
<accession>A0ABU2NNP2</accession>
<evidence type="ECO:0000256" key="2">
    <source>
        <dbReference type="ARBA" id="ARBA00012438"/>
    </source>
</evidence>
<feature type="region of interest" description="Disordered" evidence="9">
    <location>
        <begin position="342"/>
        <end position="362"/>
    </location>
</feature>
<evidence type="ECO:0000256" key="10">
    <source>
        <dbReference type="SAM" id="Phobius"/>
    </source>
</evidence>
<keyword evidence="5" id="KW-0547">Nucleotide-binding</keyword>
<evidence type="ECO:0000256" key="8">
    <source>
        <dbReference type="ARBA" id="ARBA00023012"/>
    </source>
</evidence>
<dbReference type="CDD" id="cd16917">
    <property type="entry name" value="HATPase_UhpB-NarQ-NarX-like"/>
    <property type="match status" value="1"/>
</dbReference>
<dbReference type="EC" id="2.7.13.3" evidence="2"/>
<evidence type="ECO:0000256" key="6">
    <source>
        <dbReference type="ARBA" id="ARBA00022777"/>
    </source>
</evidence>
<dbReference type="Pfam" id="PF07730">
    <property type="entry name" value="HisKA_3"/>
    <property type="match status" value="1"/>
</dbReference>
<feature type="domain" description="Signal transduction histidine kinase subgroup 3 dimerisation and phosphoacceptor" evidence="12">
    <location>
        <begin position="184"/>
        <end position="254"/>
    </location>
</feature>
<feature type="transmembrane region" description="Helical" evidence="10">
    <location>
        <begin position="36"/>
        <end position="54"/>
    </location>
</feature>
<evidence type="ECO:0000256" key="3">
    <source>
        <dbReference type="ARBA" id="ARBA00022553"/>
    </source>
</evidence>
<protein>
    <recommendedName>
        <fullName evidence="2">histidine kinase</fullName>
        <ecNumber evidence="2">2.7.13.3</ecNumber>
    </recommendedName>
</protein>
<feature type="transmembrane region" description="Helical" evidence="10">
    <location>
        <begin position="98"/>
        <end position="123"/>
    </location>
</feature>
<evidence type="ECO:0000313" key="15">
    <source>
        <dbReference type="Proteomes" id="UP001183414"/>
    </source>
</evidence>
<proteinExistence type="predicted"/>
<keyword evidence="15" id="KW-1185">Reference proteome</keyword>
<comment type="caution">
    <text evidence="14">The sequence shown here is derived from an EMBL/GenBank/DDBJ whole genome shotgun (WGS) entry which is preliminary data.</text>
</comment>